<name>A0A5D3KN27_9BRAD</name>
<proteinExistence type="predicted"/>
<protein>
    <submittedName>
        <fullName evidence="2">Uncharacterized protein</fullName>
    </submittedName>
</protein>
<feature type="compositionally biased region" description="Basic and acidic residues" evidence="1">
    <location>
        <begin position="53"/>
        <end position="81"/>
    </location>
</feature>
<dbReference type="EMBL" id="VSSS01000032">
    <property type="protein sequence ID" value="TYL93374.1"/>
    <property type="molecule type" value="Genomic_DNA"/>
</dbReference>
<dbReference type="RefSeq" id="WP_148774135.1">
    <property type="nucleotide sequence ID" value="NZ_VSSS01000032.1"/>
</dbReference>
<reference evidence="2 3" key="1">
    <citation type="submission" date="2019-08" db="EMBL/GenBank/DDBJ databases">
        <title>Bradyrhizobium hipponensis sp. nov., a rhizobium isolated from a Lupinus angustifolius root nodule in Tunisia.</title>
        <authorList>
            <person name="Off K."/>
            <person name="Rejili M."/>
            <person name="Mars M."/>
            <person name="Brachmann A."/>
            <person name="Marin M."/>
        </authorList>
    </citation>
    <scope>NUCLEOTIDE SEQUENCE [LARGE SCALE GENOMIC DNA]</scope>
    <source>
        <strain evidence="2 3">CTAW71</strain>
    </source>
</reference>
<gene>
    <name evidence="2" type="ORF">FXB40_21300</name>
</gene>
<feature type="region of interest" description="Disordered" evidence="1">
    <location>
        <begin position="53"/>
        <end position="112"/>
    </location>
</feature>
<comment type="caution">
    <text evidence="2">The sequence shown here is derived from an EMBL/GenBank/DDBJ whole genome shotgun (WGS) entry which is preliminary data.</text>
</comment>
<sequence>MSGYIINNKGVRAGLQTGTAIFDLAGRKVYDLKGNNIYRLSGELVGHLLDASGSDKRLDRDSEQLLSVRERQEPDKPEKRAVPIRQPSPSFAQAIRLRRMVSDTPSDRRKRD</sequence>
<dbReference type="OrthoDB" id="8241643at2"/>
<accession>A0A5D3KN27</accession>
<organism evidence="2 3">
    <name type="scientific">Bradyrhizobium rifense</name>
    <dbReference type="NCBI Taxonomy" id="515499"/>
    <lineage>
        <taxon>Bacteria</taxon>
        <taxon>Pseudomonadati</taxon>
        <taxon>Pseudomonadota</taxon>
        <taxon>Alphaproteobacteria</taxon>
        <taxon>Hyphomicrobiales</taxon>
        <taxon>Nitrobacteraceae</taxon>
        <taxon>Bradyrhizobium</taxon>
    </lineage>
</organism>
<evidence type="ECO:0000256" key="1">
    <source>
        <dbReference type="SAM" id="MobiDB-lite"/>
    </source>
</evidence>
<evidence type="ECO:0000313" key="2">
    <source>
        <dbReference type="EMBL" id="TYL93374.1"/>
    </source>
</evidence>
<dbReference type="AlphaFoldDB" id="A0A5D3KN27"/>
<keyword evidence="3" id="KW-1185">Reference proteome</keyword>
<evidence type="ECO:0000313" key="3">
    <source>
        <dbReference type="Proteomes" id="UP000324758"/>
    </source>
</evidence>
<dbReference type="Proteomes" id="UP000324758">
    <property type="component" value="Unassembled WGS sequence"/>
</dbReference>